<comment type="pathway">
    <text evidence="11">Cofactor biosynthesis; adenosylcobalamin biosynthesis.</text>
</comment>
<keyword evidence="7 11" id="KW-1133">Transmembrane helix</keyword>
<keyword evidence="3 11" id="KW-0813">Transport</keyword>
<name>A0A1F2P8I4_9EURY</name>
<feature type="transmembrane region" description="Helical" evidence="11">
    <location>
        <begin position="40"/>
        <end position="60"/>
    </location>
</feature>
<dbReference type="HAMAP" id="MF_01462">
    <property type="entry name" value="CbiM"/>
    <property type="match status" value="1"/>
</dbReference>
<evidence type="ECO:0000313" key="12">
    <source>
        <dbReference type="EMBL" id="OFV67649.1"/>
    </source>
</evidence>
<evidence type="ECO:0000256" key="10">
    <source>
        <dbReference type="ARBA" id="ARBA00023285"/>
    </source>
</evidence>
<keyword evidence="9 11" id="KW-0472">Membrane</keyword>
<evidence type="ECO:0000256" key="9">
    <source>
        <dbReference type="ARBA" id="ARBA00023136"/>
    </source>
</evidence>
<reference evidence="12" key="1">
    <citation type="submission" date="2016-05" db="EMBL/GenBank/DDBJ databases">
        <title>Microbial consortia oxidize butane by reversing methanogenesis.</title>
        <authorList>
            <person name="Laso-Perez R."/>
            <person name="Richter M."/>
            <person name="Wegener G."/>
            <person name="Musat F."/>
        </authorList>
    </citation>
    <scope>NUCLEOTIDE SEQUENCE [LARGE SCALE GENOMIC DNA]</scope>
    <source>
        <strain evidence="12">BOX2</strain>
    </source>
</reference>
<comment type="subunit">
    <text evidence="11">Forms an energy-coupling factor (ECF) transporter complex composed of an ATP-binding protein (A component, CbiO), a transmembrane protein (T component, CbiQ) and 2 possible substrate-capture proteins (S components, CbiM and CbiN) of unknown stoichimetry.</text>
</comment>
<feature type="transmembrane region" description="Helical" evidence="11">
    <location>
        <begin position="80"/>
        <end position="101"/>
    </location>
</feature>
<dbReference type="UniPathway" id="UPA00148"/>
<evidence type="ECO:0000256" key="4">
    <source>
        <dbReference type="ARBA" id="ARBA00022475"/>
    </source>
</evidence>
<evidence type="ECO:0000256" key="6">
    <source>
        <dbReference type="ARBA" id="ARBA00022692"/>
    </source>
</evidence>
<feature type="transmembrane region" description="Helical" evidence="11">
    <location>
        <begin position="108"/>
        <end position="129"/>
    </location>
</feature>
<gene>
    <name evidence="11" type="primary">cbiM</name>
    <name evidence="12" type="ORF">SCAL_001024</name>
</gene>
<comment type="caution">
    <text evidence="12">The sequence shown here is derived from an EMBL/GenBank/DDBJ whole genome shotgun (WGS) entry which is preliminary data.</text>
</comment>
<comment type="similarity">
    <text evidence="11">Belongs to the CbiM family.</text>
</comment>
<sequence>MHISDGILSTQWCIVWYAVALVFIALGIREIKRRTEETPSYMPLLALMGAAIFVIAVWHIPVPVTGSCSHPIGTPMSAIIVGPFATVVLSAIALIFHAFLAHGGITTLGANTVSMGIVGTFAGYGTYVLLRRVNLSVWIAAGMAGFIGDILCYLTTAMELALSINPGSVLYHWGLYSLGFVPTQLPLAVAEFIFTAAIVKYIADTRPDIIAKLGGAIDG</sequence>
<dbReference type="PATRIC" id="fig|1838285.3.peg.1041"/>
<dbReference type="InterPro" id="IPR018024">
    <property type="entry name" value="CbiM"/>
</dbReference>
<evidence type="ECO:0000256" key="1">
    <source>
        <dbReference type="ARBA" id="ARBA00004651"/>
    </source>
</evidence>
<dbReference type="STRING" id="1838285.SCAL_001024"/>
<keyword evidence="6 11" id="KW-0812">Transmembrane</keyword>
<dbReference type="Gene3D" id="1.10.1760.20">
    <property type="match status" value="1"/>
</dbReference>
<comment type="function">
    <text evidence="11">Part of the energy-coupling factor (ECF) transporter complex CbiMNOQ involved in cobalt import.</text>
</comment>
<feature type="transmembrane region" description="Helical" evidence="11">
    <location>
        <begin position="135"/>
        <end position="154"/>
    </location>
</feature>
<evidence type="ECO:0000256" key="11">
    <source>
        <dbReference type="HAMAP-Rule" id="MF_01462"/>
    </source>
</evidence>
<protein>
    <recommendedName>
        <fullName evidence="11">Putative cobalt transport protein CbiM</fullName>
    </recommendedName>
    <alternativeName>
        <fullName evidence="11">Energy-coupling factor transporter probable substrate-capture protein CbiM</fullName>
        <shortName evidence="11">ECF transporter S component CbiM</shortName>
    </alternativeName>
</protein>
<dbReference type="PANTHER" id="PTHR43627:SF1">
    <property type="entry name" value="COBALT TRANSPORT PROTEIN CBIM"/>
    <property type="match status" value="1"/>
</dbReference>
<keyword evidence="8 11" id="KW-0406">Ion transport</keyword>
<keyword evidence="4 11" id="KW-1003">Cell membrane</keyword>
<dbReference type="Pfam" id="PF01891">
    <property type="entry name" value="CbiM"/>
    <property type="match status" value="1"/>
</dbReference>
<accession>A0A1F2P8I4</accession>
<feature type="transmembrane region" description="Helical" evidence="11">
    <location>
        <begin position="6"/>
        <end position="28"/>
    </location>
</feature>
<dbReference type="AlphaFoldDB" id="A0A1F2P8I4"/>
<evidence type="ECO:0000256" key="3">
    <source>
        <dbReference type="ARBA" id="ARBA00022448"/>
    </source>
</evidence>
<keyword evidence="5 11" id="KW-0169">Cobalamin biosynthesis</keyword>
<keyword evidence="13" id="KW-1185">Reference proteome</keyword>
<dbReference type="NCBIfam" id="NF006184">
    <property type="entry name" value="PRK08319.1"/>
    <property type="match status" value="1"/>
</dbReference>
<dbReference type="GO" id="GO:0043190">
    <property type="term" value="C:ATP-binding cassette (ABC) transporter complex"/>
    <property type="evidence" value="ECO:0007669"/>
    <property type="project" value="InterPro"/>
</dbReference>
<comment type="subcellular location">
    <subcellularLocation>
        <location evidence="1 11">Cell membrane</location>
        <topology evidence="1 11">Multi-pass membrane protein</topology>
    </subcellularLocation>
</comment>
<dbReference type="PANTHER" id="PTHR43627">
    <property type="match status" value="1"/>
</dbReference>
<evidence type="ECO:0000256" key="2">
    <source>
        <dbReference type="ARBA" id="ARBA00022426"/>
    </source>
</evidence>
<dbReference type="InterPro" id="IPR002751">
    <property type="entry name" value="CbiM/NikMN"/>
</dbReference>
<organism evidence="12 13">
    <name type="scientific">Candidatus Syntropharchaeum caldarium</name>
    <dbReference type="NCBI Taxonomy" id="1838285"/>
    <lineage>
        <taxon>Archaea</taxon>
        <taxon>Methanobacteriati</taxon>
        <taxon>Methanobacteriota</taxon>
        <taxon>Stenosarchaea group</taxon>
        <taxon>Methanomicrobia</taxon>
        <taxon>Methanosarcinales</taxon>
        <taxon>ANME-2 cluster</taxon>
        <taxon>Candidatus Syntropharchaeum</taxon>
    </lineage>
</organism>
<dbReference type="Proteomes" id="UP000186940">
    <property type="component" value="Unassembled WGS sequence"/>
</dbReference>
<evidence type="ECO:0000256" key="5">
    <source>
        <dbReference type="ARBA" id="ARBA00022573"/>
    </source>
</evidence>
<dbReference type="GO" id="GO:0009236">
    <property type="term" value="P:cobalamin biosynthetic process"/>
    <property type="evidence" value="ECO:0007669"/>
    <property type="project" value="UniProtKB-UniRule"/>
</dbReference>
<dbReference type="EMBL" id="LYOS01000003">
    <property type="protein sequence ID" value="OFV67649.1"/>
    <property type="molecule type" value="Genomic_DNA"/>
</dbReference>
<dbReference type="GO" id="GO:0015087">
    <property type="term" value="F:cobalt ion transmembrane transporter activity"/>
    <property type="evidence" value="ECO:0007669"/>
    <property type="project" value="UniProtKB-UniRule"/>
</dbReference>
<keyword evidence="2 11" id="KW-0171">Cobalt transport</keyword>
<evidence type="ECO:0000256" key="7">
    <source>
        <dbReference type="ARBA" id="ARBA00022989"/>
    </source>
</evidence>
<evidence type="ECO:0000256" key="8">
    <source>
        <dbReference type="ARBA" id="ARBA00023065"/>
    </source>
</evidence>
<evidence type="ECO:0000313" key="13">
    <source>
        <dbReference type="Proteomes" id="UP000186940"/>
    </source>
</evidence>
<keyword evidence="10 11" id="KW-0170">Cobalt</keyword>
<proteinExistence type="inferred from homology"/>